<evidence type="ECO:0000313" key="3">
    <source>
        <dbReference type="EMBL" id="SRX94420.1"/>
    </source>
</evidence>
<evidence type="ECO:0000256" key="2">
    <source>
        <dbReference type="ARBA" id="ARBA00023002"/>
    </source>
</evidence>
<keyword evidence="4" id="KW-1185">Reference proteome</keyword>
<name>A0A1E3TKG9_MYCSH</name>
<dbReference type="InterPro" id="IPR002347">
    <property type="entry name" value="SDR_fam"/>
</dbReference>
<dbReference type="SUPFAM" id="SSF51735">
    <property type="entry name" value="NAD(P)-binding Rossmann-fold domains"/>
    <property type="match status" value="1"/>
</dbReference>
<dbReference type="RefSeq" id="WP_069394456.1">
    <property type="nucleotide sequence ID" value="NZ_JACKUN010000028.1"/>
</dbReference>
<proteinExistence type="inferred from homology"/>
<dbReference type="PANTHER" id="PTHR24321:SF8">
    <property type="entry name" value="ESTRADIOL 17-BETA-DEHYDROGENASE 8-RELATED"/>
    <property type="match status" value="1"/>
</dbReference>
<dbReference type="STRING" id="29313.BHQ16_02630"/>
<reference evidence="3 4" key="1">
    <citation type="submission" date="2018-05" db="EMBL/GenBank/DDBJ databases">
        <authorList>
            <consortium name="IHU Genomes"/>
        </authorList>
    </citation>
    <scope>NUCLEOTIDE SEQUENCE [LARGE SCALE GENOMIC DNA]</scope>
    <source>
        <strain evidence="3 4">P7336</strain>
    </source>
</reference>
<protein>
    <submittedName>
        <fullName evidence="3">Short-chain dehydrogenase/reductase SDR [Salinispora arenicola CNS-205]</fullName>
    </submittedName>
</protein>
<evidence type="ECO:0000313" key="4">
    <source>
        <dbReference type="Proteomes" id="UP000252015"/>
    </source>
</evidence>
<organism evidence="3 4">
    <name type="scientific">Mycobacterium shimoidei</name>
    <dbReference type="NCBI Taxonomy" id="29313"/>
    <lineage>
        <taxon>Bacteria</taxon>
        <taxon>Bacillati</taxon>
        <taxon>Actinomycetota</taxon>
        <taxon>Actinomycetes</taxon>
        <taxon>Mycobacteriales</taxon>
        <taxon>Mycobacteriaceae</taxon>
        <taxon>Mycobacterium</taxon>
    </lineage>
</organism>
<comment type="similarity">
    <text evidence="1">Belongs to the short-chain dehydrogenases/reductases (SDR) family.</text>
</comment>
<dbReference type="InterPro" id="IPR036291">
    <property type="entry name" value="NAD(P)-bd_dom_sf"/>
</dbReference>
<keyword evidence="2" id="KW-0560">Oxidoreductase</keyword>
<dbReference type="PANTHER" id="PTHR24321">
    <property type="entry name" value="DEHYDROGENASES, SHORT CHAIN"/>
    <property type="match status" value="1"/>
</dbReference>
<evidence type="ECO:0000256" key="1">
    <source>
        <dbReference type="ARBA" id="ARBA00006484"/>
    </source>
</evidence>
<dbReference type="GO" id="GO:0016491">
    <property type="term" value="F:oxidoreductase activity"/>
    <property type="evidence" value="ECO:0007669"/>
    <property type="project" value="UniProtKB-KW"/>
</dbReference>
<accession>A0A1E3TKG9</accession>
<sequence>MSTAVLGSSDVVSAAVASSLGTAVQQHDASLPPGLNGVVIVTGSHARLTPLTAIDGFEWHQLAEQPMRQTLAALQHSHLSMSGQGGRIVLILPTIGISGAADLVPYTTAMEGIRAMAKSAARQWAPGGVVINMIAVPAGLLAPTLSAATSHLTAAAVSDAHGIIETVVETTEFLLRHEVTHLVGATIVADGGSVMSP</sequence>
<dbReference type="AlphaFoldDB" id="A0A1E3TKG9"/>
<gene>
    <name evidence="3" type="ORF">MSP7336_02674</name>
</gene>
<dbReference type="Gene3D" id="3.40.50.720">
    <property type="entry name" value="NAD(P)-binding Rossmann-like Domain"/>
    <property type="match status" value="1"/>
</dbReference>
<dbReference type="EMBL" id="UEGW01000001">
    <property type="protein sequence ID" value="SRX94420.1"/>
    <property type="molecule type" value="Genomic_DNA"/>
</dbReference>
<dbReference type="Proteomes" id="UP000252015">
    <property type="component" value="Unassembled WGS sequence"/>
</dbReference>
<dbReference type="Pfam" id="PF13561">
    <property type="entry name" value="adh_short_C2"/>
    <property type="match status" value="1"/>
</dbReference>